<feature type="region of interest" description="Disordered" evidence="1">
    <location>
        <begin position="1"/>
        <end position="50"/>
    </location>
</feature>
<protein>
    <submittedName>
        <fullName evidence="2">Uncharacterized protein</fullName>
    </submittedName>
</protein>
<dbReference type="AlphaFoldDB" id="A0A4P9WUL9"/>
<dbReference type="Proteomes" id="UP000268535">
    <property type="component" value="Unassembled WGS sequence"/>
</dbReference>
<evidence type="ECO:0000313" key="2">
    <source>
        <dbReference type="EMBL" id="RKO95973.1"/>
    </source>
</evidence>
<name>A0A4P9WUL9_9FUNG</name>
<feature type="compositionally biased region" description="Basic residues" evidence="1">
    <location>
        <begin position="8"/>
        <end position="29"/>
    </location>
</feature>
<sequence length="109" mass="12439">MAADHAKVPRTRRGSCWGRRQRRRRRRRGGGAGETREGPTQRGRWHRQAQSWRRGVMIRGFGRADRCRRGQRAGRGLFRPRHRANKTAGLKENTAESAAMVHAARSEGA</sequence>
<proteinExistence type="predicted"/>
<accession>A0A4P9WUL9</accession>
<dbReference type="EMBL" id="ML010575">
    <property type="protein sequence ID" value="RKO95973.1"/>
    <property type="molecule type" value="Genomic_DNA"/>
</dbReference>
<reference evidence="3" key="1">
    <citation type="journal article" date="2018" name="Nat. Microbiol.">
        <title>Leveraging single-cell genomics to expand the fungal tree of life.</title>
        <authorList>
            <person name="Ahrendt S.R."/>
            <person name="Quandt C.A."/>
            <person name="Ciobanu D."/>
            <person name="Clum A."/>
            <person name="Salamov A."/>
            <person name="Andreopoulos B."/>
            <person name="Cheng J.F."/>
            <person name="Woyke T."/>
            <person name="Pelin A."/>
            <person name="Henrissat B."/>
            <person name="Reynolds N.K."/>
            <person name="Benny G.L."/>
            <person name="Smith M.E."/>
            <person name="James T.Y."/>
            <person name="Grigoriev I.V."/>
        </authorList>
    </citation>
    <scope>NUCLEOTIDE SEQUENCE [LARGE SCALE GENOMIC DNA]</scope>
    <source>
        <strain evidence="3">ATCC 52028</strain>
    </source>
</reference>
<evidence type="ECO:0000256" key="1">
    <source>
        <dbReference type="SAM" id="MobiDB-lite"/>
    </source>
</evidence>
<evidence type="ECO:0000313" key="3">
    <source>
        <dbReference type="Proteomes" id="UP000268535"/>
    </source>
</evidence>
<organism evidence="2 3">
    <name type="scientific">Caulochytrium protostelioides</name>
    <dbReference type="NCBI Taxonomy" id="1555241"/>
    <lineage>
        <taxon>Eukaryota</taxon>
        <taxon>Fungi</taxon>
        <taxon>Fungi incertae sedis</taxon>
        <taxon>Chytridiomycota</taxon>
        <taxon>Chytridiomycota incertae sedis</taxon>
        <taxon>Chytridiomycetes</taxon>
        <taxon>Caulochytriales</taxon>
        <taxon>Caulochytriaceae</taxon>
        <taxon>Caulochytrium</taxon>
    </lineage>
</organism>
<feature type="region of interest" description="Disordered" evidence="1">
    <location>
        <begin position="72"/>
        <end position="109"/>
    </location>
</feature>
<gene>
    <name evidence="2" type="ORF">CAUPRSCDRAFT_12325</name>
</gene>